<dbReference type="Pfam" id="PF21962">
    <property type="entry name" value="DUF6924"/>
    <property type="match status" value="1"/>
</dbReference>
<dbReference type="RefSeq" id="WP_241042085.1">
    <property type="nucleotide sequence ID" value="NZ_BAAAJF010000010.1"/>
</dbReference>
<accession>A0ABS9TSE2</accession>
<name>A0ABS9TSE2_9PSEU</name>
<proteinExistence type="predicted"/>
<dbReference type="Proteomes" id="UP001299970">
    <property type="component" value="Unassembled WGS sequence"/>
</dbReference>
<gene>
    <name evidence="2" type="ORF">MMF94_36750</name>
</gene>
<feature type="domain" description="DUF6924" evidence="1">
    <location>
        <begin position="18"/>
        <end position="155"/>
    </location>
</feature>
<evidence type="ECO:0000313" key="3">
    <source>
        <dbReference type="Proteomes" id="UP001299970"/>
    </source>
</evidence>
<keyword evidence="3" id="KW-1185">Reference proteome</keyword>
<evidence type="ECO:0000313" key="2">
    <source>
        <dbReference type="EMBL" id="MCH6171278.1"/>
    </source>
</evidence>
<reference evidence="2 3" key="1">
    <citation type="submission" date="2022-03" db="EMBL/GenBank/DDBJ databases">
        <title>Pseudonocardia alaer sp. nov., a novel actinomycete isolated from reed forest soil.</title>
        <authorList>
            <person name="Wang L."/>
        </authorList>
    </citation>
    <scope>NUCLEOTIDE SEQUENCE [LARGE SCALE GENOMIC DNA]</scope>
    <source>
        <strain evidence="2 3">Y-16303</strain>
    </source>
</reference>
<sequence length="155" mass="17195">MTSPDPTTPPALRPFGAVLLVRTDFSSERSWQALCAGVRTPSEEGFLATVDIVDDEVYRDLTAAQLRSLLPEPFNGIHFFFVADHEALASSGHPLLVVPVPYPEPEYADLNEEPRAEFRVVVTYLWAVENNLSLANLDWANFADNVAEDGVFRGF</sequence>
<dbReference type="EMBL" id="JAKXMK010000041">
    <property type="protein sequence ID" value="MCH6171278.1"/>
    <property type="molecule type" value="Genomic_DNA"/>
</dbReference>
<evidence type="ECO:0000259" key="1">
    <source>
        <dbReference type="Pfam" id="PF21962"/>
    </source>
</evidence>
<protein>
    <recommendedName>
        <fullName evidence="1">DUF6924 domain-containing protein</fullName>
    </recommendedName>
</protein>
<dbReference type="InterPro" id="IPR053832">
    <property type="entry name" value="DUF6924"/>
</dbReference>
<organism evidence="2 3">
    <name type="scientific">Pseudonocardia alaniniphila</name>
    <dbReference type="NCBI Taxonomy" id="75291"/>
    <lineage>
        <taxon>Bacteria</taxon>
        <taxon>Bacillati</taxon>
        <taxon>Actinomycetota</taxon>
        <taxon>Actinomycetes</taxon>
        <taxon>Pseudonocardiales</taxon>
        <taxon>Pseudonocardiaceae</taxon>
        <taxon>Pseudonocardia</taxon>
    </lineage>
</organism>
<comment type="caution">
    <text evidence="2">The sequence shown here is derived from an EMBL/GenBank/DDBJ whole genome shotgun (WGS) entry which is preliminary data.</text>
</comment>